<gene>
    <name evidence="2" type="ORF">BC938DRAFT_483562</name>
</gene>
<evidence type="ECO:0000313" key="3">
    <source>
        <dbReference type="Proteomes" id="UP000274822"/>
    </source>
</evidence>
<feature type="transmembrane region" description="Helical" evidence="1">
    <location>
        <begin position="54"/>
        <end position="72"/>
    </location>
</feature>
<feature type="non-terminal residue" evidence="2">
    <location>
        <position position="1"/>
    </location>
</feature>
<protein>
    <submittedName>
        <fullName evidence="2">Uncharacterized protein</fullName>
    </submittedName>
</protein>
<name>A0A433QBP1_9FUNG</name>
<proteinExistence type="predicted"/>
<sequence>PSNCAAITTLFNSTYFNLSRSPSLVHPSEFTMNCTTWETVSIDTKQTIWSLEKILSSLSMASIAAVFGYVLYRHFKLQRIFTNPAERLVLFNLVLVFIGMIGSFIANDPWGTDPNNVNMPYCQVQTALVVIGDMGCVVMGAMFARDLYTIVHVFRRPGATNSFTVKDLSRLFEKREKMYIVIAYVRIIDA</sequence>
<evidence type="ECO:0000313" key="2">
    <source>
        <dbReference type="EMBL" id="RUS27226.1"/>
    </source>
</evidence>
<keyword evidence="1" id="KW-1133">Transmembrane helix</keyword>
<evidence type="ECO:0000256" key="1">
    <source>
        <dbReference type="SAM" id="Phobius"/>
    </source>
</evidence>
<keyword evidence="3" id="KW-1185">Reference proteome</keyword>
<dbReference type="AlphaFoldDB" id="A0A433QBP1"/>
<accession>A0A433QBP1</accession>
<dbReference type="Proteomes" id="UP000274822">
    <property type="component" value="Unassembled WGS sequence"/>
</dbReference>
<feature type="transmembrane region" description="Helical" evidence="1">
    <location>
        <begin position="126"/>
        <end position="148"/>
    </location>
</feature>
<organism evidence="2 3">
    <name type="scientific">Jimgerdemannia flammicorona</name>
    <dbReference type="NCBI Taxonomy" id="994334"/>
    <lineage>
        <taxon>Eukaryota</taxon>
        <taxon>Fungi</taxon>
        <taxon>Fungi incertae sedis</taxon>
        <taxon>Mucoromycota</taxon>
        <taxon>Mucoromycotina</taxon>
        <taxon>Endogonomycetes</taxon>
        <taxon>Endogonales</taxon>
        <taxon>Endogonaceae</taxon>
        <taxon>Jimgerdemannia</taxon>
    </lineage>
</organism>
<feature type="transmembrane region" description="Helical" evidence="1">
    <location>
        <begin position="88"/>
        <end position="106"/>
    </location>
</feature>
<comment type="caution">
    <text evidence="2">The sequence shown here is derived from an EMBL/GenBank/DDBJ whole genome shotgun (WGS) entry which is preliminary data.</text>
</comment>
<keyword evidence="1" id="KW-0812">Transmembrane</keyword>
<reference evidence="2 3" key="1">
    <citation type="journal article" date="2018" name="New Phytol.">
        <title>Phylogenomics of Endogonaceae and evolution of mycorrhizas within Mucoromycota.</title>
        <authorList>
            <person name="Chang Y."/>
            <person name="Desiro A."/>
            <person name="Na H."/>
            <person name="Sandor L."/>
            <person name="Lipzen A."/>
            <person name="Clum A."/>
            <person name="Barry K."/>
            <person name="Grigoriev I.V."/>
            <person name="Martin F.M."/>
            <person name="Stajich J.E."/>
            <person name="Smith M.E."/>
            <person name="Bonito G."/>
            <person name="Spatafora J.W."/>
        </authorList>
    </citation>
    <scope>NUCLEOTIDE SEQUENCE [LARGE SCALE GENOMIC DNA]</scope>
    <source>
        <strain evidence="2 3">AD002</strain>
    </source>
</reference>
<dbReference type="EMBL" id="RBNJ01008812">
    <property type="protein sequence ID" value="RUS27226.1"/>
    <property type="molecule type" value="Genomic_DNA"/>
</dbReference>
<keyword evidence="1" id="KW-0472">Membrane</keyword>